<proteinExistence type="predicted"/>
<accession>A0ABV8E501</accession>
<name>A0ABV8E501_9HYPH</name>
<dbReference type="EMBL" id="JBHSBD010000003">
    <property type="protein sequence ID" value="MFC3966592.1"/>
    <property type="molecule type" value="Genomic_DNA"/>
</dbReference>
<dbReference type="RefSeq" id="WP_247260140.1">
    <property type="nucleotide sequence ID" value="NZ_JALJQZ010000007.1"/>
</dbReference>
<protein>
    <submittedName>
        <fullName evidence="1">Uncharacterized protein</fullName>
    </submittedName>
</protein>
<gene>
    <name evidence="1" type="ORF">ACFOVS_00285</name>
</gene>
<comment type="caution">
    <text evidence="1">The sequence shown here is derived from an EMBL/GenBank/DDBJ whole genome shotgun (WGS) entry which is preliminary data.</text>
</comment>
<dbReference type="Proteomes" id="UP001595697">
    <property type="component" value="Unassembled WGS sequence"/>
</dbReference>
<keyword evidence="2" id="KW-1185">Reference proteome</keyword>
<sequence>MPVLGPNDIFDIEATGLPVAFDMVWCKYPYRQLGKEPGPAARPCLVRQAFTRSTLIKGAHFVVGYVNVVYGTKQIDKFDPPQGFHVSDIAEKQACGLTVDTVFDLQDNMILPWSPIYFSNQHNRPIIGGRLTVAMQARLKEQAAQLK</sequence>
<evidence type="ECO:0000313" key="2">
    <source>
        <dbReference type="Proteomes" id="UP001595697"/>
    </source>
</evidence>
<organism evidence="1 2">
    <name type="scientific">Rhizobium lemnae</name>
    <dbReference type="NCBI Taxonomy" id="1214924"/>
    <lineage>
        <taxon>Bacteria</taxon>
        <taxon>Pseudomonadati</taxon>
        <taxon>Pseudomonadota</taxon>
        <taxon>Alphaproteobacteria</taxon>
        <taxon>Hyphomicrobiales</taxon>
        <taxon>Rhizobiaceae</taxon>
        <taxon>Rhizobium/Agrobacterium group</taxon>
        <taxon>Rhizobium</taxon>
    </lineage>
</organism>
<reference evidence="2" key="1">
    <citation type="journal article" date="2019" name="Int. J. Syst. Evol. Microbiol.">
        <title>The Global Catalogue of Microorganisms (GCM) 10K type strain sequencing project: providing services to taxonomists for standard genome sequencing and annotation.</title>
        <authorList>
            <consortium name="The Broad Institute Genomics Platform"/>
            <consortium name="The Broad Institute Genome Sequencing Center for Infectious Disease"/>
            <person name="Wu L."/>
            <person name="Ma J."/>
        </authorList>
    </citation>
    <scope>NUCLEOTIDE SEQUENCE [LARGE SCALE GENOMIC DNA]</scope>
    <source>
        <strain evidence="2">TBRC 5781</strain>
    </source>
</reference>
<evidence type="ECO:0000313" key="1">
    <source>
        <dbReference type="EMBL" id="MFC3966592.1"/>
    </source>
</evidence>